<gene>
    <name evidence="1" type="ORF">B1394A07.7</name>
</gene>
<accession>Q10G72</accession>
<proteinExistence type="predicted"/>
<sequence length="78" mass="7797">MAVGRQEEPLSPVPLAAGAAVLPAATTGAAILPTATAGAATARPAAAAGGGEGGREEERVALFTQSFERYWEIAHLPV</sequence>
<reference evidence="2" key="2">
    <citation type="journal article" date="2008" name="Nucleic Acids Res.">
        <title>The rice annotation project database (RAP-DB): 2008 update.</title>
        <authorList>
            <consortium name="The rice annotation project (RAP)"/>
        </authorList>
    </citation>
    <scope>GENOME REANNOTATION</scope>
    <source>
        <strain evidence="2">cv. Nipponbare</strain>
    </source>
</reference>
<protein>
    <submittedName>
        <fullName evidence="1">Uncharacterized protein</fullName>
    </submittedName>
</protein>
<reference evidence="2" key="1">
    <citation type="journal article" date="2005" name="Nature">
        <title>The map-based sequence of the rice genome.</title>
        <authorList>
            <consortium name="International rice genome sequencing project (IRGSP)"/>
            <person name="Matsumoto T."/>
            <person name="Wu J."/>
            <person name="Kanamori H."/>
            <person name="Katayose Y."/>
            <person name="Fujisawa M."/>
            <person name="Namiki N."/>
            <person name="Mizuno H."/>
            <person name="Yamamoto K."/>
            <person name="Antonio B.A."/>
            <person name="Baba T."/>
            <person name="Sakata K."/>
            <person name="Nagamura Y."/>
            <person name="Aoki H."/>
            <person name="Arikawa K."/>
            <person name="Arita K."/>
            <person name="Bito T."/>
            <person name="Chiden Y."/>
            <person name="Fujitsuka N."/>
            <person name="Fukunaka R."/>
            <person name="Hamada M."/>
            <person name="Harada C."/>
            <person name="Hayashi A."/>
            <person name="Hijishita S."/>
            <person name="Honda M."/>
            <person name="Hosokawa S."/>
            <person name="Ichikawa Y."/>
            <person name="Idonuma A."/>
            <person name="Iijima M."/>
            <person name="Ikeda M."/>
            <person name="Ikeno M."/>
            <person name="Ito K."/>
            <person name="Ito S."/>
            <person name="Ito T."/>
            <person name="Ito Y."/>
            <person name="Ito Y."/>
            <person name="Iwabuchi A."/>
            <person name="Kamiya K."/>
            <person name="Karasawa W."/>
            <person name="Kurita K."/>
            <person name="Katagiri S."/>
            <person name="Kikuta A."/>
            <person name="Kobayashi H."/>
            <person name="Kobayashi N."/>
            <person name="Machita K."/>
            <person name="Maehara T."/>
            <person name="Masukawa M."/>
            <person name="Mizubayashi T."/>
            <person name="Mukai Y."/>
            <person name="Nagasaki H."/>
            <person name="Nagata Y."/>
            <person name="Naito S."/>
            <person name="Nakashima M."/>
            <person name="Nakama Y."/>
            <person name="Nakamichi Y."/>
            <person name="Nakamura M."/>
            <person name="Meguro A."/>
            <person name="Negishi M."/>
            <person name="Ohta I."/>
            <person name="Ohta T."/>
            <person name="Okamoto M."/>
            <person name="Ono N."/>
            <person name="Saji S."/>
            <person name="Sakaguchi M."/>
            <person name="Sakai K."/>
            <person name="Shibata M."/>
            <person name="Shimokawa T."/>
            <person name="Song J."/>
            <person name="Takazaki Y."/>
            <person name="Terasawa K."/>
            <person name="Tsugane M."/>
            <person name="Tsuji K."/>
            <person name="Ueda S."/>
            <person name="Waki K."/>
            <person name="Yamagata H."/>
            <person name="Yamamoto M."/>
            <person name="Yamamoto S."/>
            <person name="Yamane H."/>
            <person name="Yoshiki S."/>
            <person name="Yoshihara R."/>
            <person name="Yukawa K."/>
            <person name="Zhong H."/>
            <person name="Yano M."/>
            <person name="Yuan Q."/>
            <person name="Ouyang S."/>
            <person name="Liu J."/>
            <person name="Jones K.M."/>
            <person name="Gansberger K."/>
            <person name="Moffat K."/>
            <person name="Hill J."/>
            <person name="Bera J."/>
            <person name="Fadrosh D."/>
            <person name="Jin S."/>
            <person name="Johri S."/>
            <person name="Kim M."/>
            <person name="Overton L."/>
            <person name="Reardon M."/>
            <person name="Tsitrin T."/>
            <person name="Vuong H."/>
            <person name="Weaver B."/>
            <person name="Ciecko A."/>
            <person name="Tallon L."/>
            <person name="Jackson J."/>
            <person name="Pai G."/>
            <person name="Aken S.V."/>
            <person name="Utterback T."/>
            <person name="Reidmuller S."/>
            <person name="Feldblyum T."/>
            <person name="Hsiao J."/>
            <person name="Zismann V."/>
            <person name="Iobst S."/>
            <person name="de Vazeille A.R."/>
            <person name="Buell C.R."/>
            <person name="Ying K."/>
            <person name="Li Y."/>
            <person name="Lu T."/>
            <person name="Huang Y."/>
            <person name="Zhao Q."/>
            <person name="Feng Q."/>
            <person name="Zhang L."/>
            <person name="Zhu J."/>
            <person name="Weng Q."/>
            <person name="Mu J."/>
            <person name="Lu Y."/>
            <person name="Fan D."/>
            <person name="Liu Y."/>
            <person name="Guan J."/>
            <person name="Zhang Y."/>
            <person name="Yu S."/>
            <person name="Liu X."/>
            <person name="Zhang Y."/>
            <person name="Hong G."/>
            <person name="Han B."/>
            <person name="Choisne N."/>
            <person name="Demange N."/>
            <person name="Orjeda G."/>
            <person name="Samain S."/>
            <person name="Cattolico L."/>
            <person name="Pelletier E."/>
            <person name="Couloux A."/>
            <person name="Segurens B."/>
            <person name="Wincker P."/>
            <person name="D'Hont A."/>
            <person name="Scarpelli C."/>
            <person name="Weissenbach J."/>
            <person name="Salanoubat M."/>
            <person name="Quetier F."/>
            <person name="Yu Y."/>
            <person name="Kim H.R."/>
            <person name="Rambo T."/>
            <person name="Currie J."/>
            <person name="Collura K."/>
            <person name="Luo M."/>
            <person name="Yang T."/>
            <person name="Ammiraju J.S.S."/>
            <person name="Engler F."/>
            <person name="Soderlund C."/>
            <person name="Wing R.A."/>
            <person name="Palmer L.E."/>
            <person name="de la Bastide M."/>
            <person name="Spiegel L."/>
            <person name="Nascimento L."/>
            <person name="Zutavern T."/>
            <person name="O'Shaughnessy A."/>
            <person name="Dike S."/>
            <person name="Dedhia N."/>
            <person name="Preston R."/>
            <person name="Balija V."/>
            <person name="McCombie W.R."/>
            <person name="Chow T."/>
            <person name="Chen H."/>
            <person name="Chung M."/>
            <person name="Chen C."/>
            <person name="Shaw J."/>
            <person name="Wu H."/>
            <person name="Hsiao K."/>
            <person name="Chao Y."/>
            <person name="Chu M."/>
            <person name="Cheng C."/>
            <person name="Hour A."/>
            <person name="Lee P."/>
            <person name="Lin S."/>
            <person name="Lin Y."/>
            <person name="Liou J."/>
            <person name="Liu S."/>
            <person name="Hsing Y."/>
            <person name="Raghuvanshi S."/>
            <person name="Mohanty A."/>
            <person name="Bharti A.K."/>
            <person name="Gaur A."/>
            <person name="Gupta V."/>
            <person name="Kumar D."/>
            <person name="Ravi V."/>
            <person name="Vij S."/>
            <person name="Kapur A."/>
            <person name="Khurana P."/>
            <person name="Khurana P."/>
            <person name="Khurana J.P."/>
            <person name="Tyagi A.K."/>
            <person name="Gaikwad K."/>
            <person name="Singh A."/>
            <person name="Dalal V."/>
            <person name="Srivastava S."/>
            <person name="Dixit A."/>
            <person name="Pal A.K."/>
            <person name="Ghazi I.A."/>
            <person name="Yadav M."/>
            <person name="Pandit A."/>
            <person name="Bhargava A."/>
            <person name="Sureshbabu K."/>
            <person name="Batra K."/>
            <person name="Sharma T.R."/>
            <person name="Mohapatra T."/>
            <person name="Singh N.K."/>
            <person name="Messing J."/>
            <person name="Nelson A.B."/>
            <person name="Fuks G."/>
            <person name="Kavchok S."/>
            <person name="Keizer G."/>
            <person name="Linton E."/>
            <person name="Llaca V."/>
            <person name="Song R."/>
            <person name="Tanyolac B."/>
            <person name="Young S."/>
            <person name="Ho-Il K."/>
            <person name="Hahn J.H."/>
            <person name="Sangsakoo G."/>
            <person name="Vanavichit A."/>
            <person name="de Mattos Luiz.A.T."/>
            <person name="Zimmer P.D."/>
            <person name="Malone G."/>
            <person name="Dellagostin O."/>
            <person name="de Oliveira A.C."/>
            <person name="Bevan M."/>
            <person name="Bancroft I."/>
            <person name="Minx P."/>
            <person name="Cordum H."/>
            <person name="Wilson R."/>
            <person name="Cheng Z."/>
            <person name="Jin W."/>
            <person name="Jiang J."/>
            <person name="Leong S.A."/>
            <person name="Iwama H."/>
            <person name="Gojobori T."/>
            <person name="Itoh T."/>
            <person name="Niimura Y."/>
            <person name="Fujii Y."/>
            <person name="Habara T."/>
            <person name="Sakai H."/>
            <person name="Sato Y."/>
            <person name="Wilson G."/>
            <person name="Kumar K."/>
            <person name="McCouch S."/>
            <person name="Juretic N."/>
            <person name="Hoen D."/>
            <person name="Wright S."/>
            <person name="Bruskiewich R."/>
            <person name="Bureau T."/>
            <person name="Miyao A."/>
            <person name="Hirochika H."/>
            <person name="Nishikawa T."/>
            <person name="Kadowaki K."/>
            <person name="Sugiura M."/>
            <person name="Burr B."/>
            <person name="Sasaki T."/>
        </authorList>
    </citation>
    <scope>NUCLEOTIDE SEQUENCE [LARGE SCALE GENOMIC DNA]</scope>
    <source>
        <strain evidence="2">cv. Nipponbare</strain>
    </source>
</reference>
<evidence type="ECO:0000313" key="1">
    <source>
        <dbReference type="EMBL" id="AAT85285.1"/>
    </source>
</evidence>
<dbReference type="EMBL" id="AC147427">
    <property type="protein sequence ID" value="AAT85285.1"/>
    <property type="molecule type" value="Genomic_DNA"/>
</dbReference>
<evidence type="ECO:0000313" key="2">
    <source>
        <dbReference type="Proteomes" id="UP000000763"/>
    </source>
</evidence>
<dbReference type="Proteomes" id="UP000000763">
    <property type="component" value="Chromosome 3"/>
</dbReference>
<name>Q10G72_ORYSJ</name>
<organism evidence="1 2">
    <name type="scientific">Oryza sativa subsp. japonica</name>
    <name type="common">Rice</name>
    <dbReference type="NCBI Taxonomy" id="39947"/>
    <lineage>
        <taxon>Eukaryota</taxon>
        <taxon>Viridiplantae</taxon>
        <taxon>Streptophyta</taxon>
        <taxon>Embryophyta</taxon>
        <taxon>Tracheophyta</taxon>
        <taxon>Spermatophyta</taxon>
        <taxon>Magnoliopsida</taxon>
        <taxon>Liliopsida</taxon>
        <taxon>Poales</taxon>
        <taxon>Poaceae</taxon>
        <taxon>BOP clade</taxon>
        <taxon>Oryzoideae</taxon>
        <taxon>Oryzeae</taxon>
        <taxon>Oryzinae</taxon>
        <taxon>Oryza</taxon>
        <taxon>Oryza sativa</taxon>
    </lineage>
</organism>
<dbReference type="AlphaFoldDB" id="Q10G72"/>